<evidence type="ECO:0000313" key="2">
    <source>
        <dbReference type="EMBL" id="KAG9230322.1"/>
    </source>
</evidence>
<dbReference type="Proteomes" id="UP000824998">
    <property type="component" value="Unassembled WGS sequence"/>
</dbReference>
<comment type="caution">
    <text evidence="2">The sequence shown here is derived from an EMBL/GenBank/DDBJ whole genome shotgun (WGS) entry which is preliminary data.</text>
</comment>
<dbReference type="EMBL" id="MU251683">
    <property type="protein sequence ID" value="KAG9230322.1"/>
    <property type="molecule type" value="Genomic_DNA"/>
</dbReference>
<keyword evidence="3" id="KW-1185">Reference proteome</keyword>
<organism evidence="2 3">
    <name type="scientific">Amylocarpus encephaloides</name>
    <dbReference type="NCBI Taxonomy" id="45428"/>
    <lineage>
        <taxon>Eukaryota</taxon>
        <taxon>Fungi</taxon>
        <taxon>Dikarya</taxon>
        <taxon>Ascomycota</taxon>
        <taxon>Pezizomycotina</taxon>
        <taxon>Leotiomycetes</taxon>
        <taxon>Helotiales</taxon>
        <taxon>Helotiales incertae sedis</taxon>
        <taxon>Amylocarpus</taxon>
    </lineage>
</organism>
<evidence type="ECO:0000313" key="3">
    <source>
        <dbReference type="Proteomes" id="UP000824998"/>
    </source>
</evidence>
<feature type="compositionally biased region" description="Polar residues" evidence="1">
    <location>
        <begin position="340"/>
        <end position="359"/>
    </location>
</feature>
<sequence length="409" mass="46135">MDGTRQRQVHDYVYELVLLSESSIDKSALQKCEETHYSGAIQNARQGANSGNYDRFIVIKGAVALLLEYLHNLRSEQSDVLRLYPDEAPIHGQNVSIRLADSIHILHHQSMKFQDVSLKNSIRDTCISAASLVKDIQVRQDAIIEKHHSSRGTKPFVDAWGGYSSAWADNSDDLRSIIRNHGQRAREFAGRQEVTLMIKRLTPLALARIGQAPIQGPLYHCEEQALKFGESLWEQTAHPRIAKLKCREASWIDCVILKQLRYHHHLRLARAKNAWLGNQVKRQLEIRDQRGHEHYCQPEMRAMVPNHPPPAAPSQPSRILKPESFPKTGLHPAREASPDTEWTQMSTPGWENSVDTNLTRPEPPGGEGSLDLQWTAIQTLRGGEIVVEELAVERDGDLGIGMGERTLPI</sequence>
<dbReference type="AlphaFoldDB" id="A0A9P8C1U9"/>
<proteinExistence type="predicted"/>
<accession>A0A9P8C1U9</accession>
<reference evidence="2" key="1">
    <citation type="journal article" date="2021" name="IMA Fungus">
        <title>Genomic characterization of three marine fungi, including Emericellopsis atlantica sp. nov. with signatures of a generalist lifestyle and marine biomass degradation.</title>
        <authorList>
            <person name="Hagestad O.C."/>
            <person name="Hou L."/>
            <person name="Andersen J.H."/>
            <person name="Hansen E.H."/>
            <person name="Altermark B."/>
            <person name="Li C."/>
            <person name="Kuhnert E."/>
            <person name="Cox R.J."/>
            <person name="Crous P.W."/>
            <person name="Spatafora J.W."/>
            <person name="Lail K."/>
            <person name="Amirebrahimi M."/>
            <person name="Lipzen A."/>
            <person name="Pangilinan J."/>
            <person name="Andreopoulos W."/>
            <person name="Hayes R.D."/>
            <person name="Ng V."/>
            <person name="Grigoriev I.V."/>
            <person name="Jackson S.A."/>
            <person name="Sutton T.D.S."/>
            <person name="Dobson A.D.W."/>
            <person name="Rama T."/>
        </authorList>
    </citation>
    <scope>NUCLEOTIDE SEQUENCE</scope>
    <source>
        <strain evidence="2">TRa018bII</strain>
    </source>
</reference>
<protein>
    <submittedName>
        <fullName evidence="2">Uncharacterized protein</fullName>
    </submittedName>
</protein>
<name>A0A9P8C1U9_9HELO</name>
<gene>
    <name evidence="2" type="ORF">BJ875DRAFT_472562</name>
</gene>
<feature type="region of interest" description="Disordered" evidence="1">
    <location>
        <begin position="306"/>
        <end position="370"/>
    </location>
</feature>
<evidence type="ECO:0000256" key="1">
    <source>
        <dbReference type="SAM" id="MobiDB-lite"/>
    </source>
</evidence>